<dbReference type="AlphaFoldDB" id="X0PZ28"/>
<dbReference type="EMBL" id="BAWF01000060">
    <property type="protein sequence ID" value="GAF48813.1"/>
    <property type="molecule type" value="Genomic_DNA"/>
</dbReference>
<organism evidence="2 3">
    <name type="scientific">Rhodococcus wratislaviensis NBRC 100605</name>
    <dbReference type="NCBI Taxonomy" id="1219028"/>
    <lineage>
        <taxon>Bacteria</taxon>
        <taxon>Bacillati</taxon>
        <taxon>Actinomycetota</taxon>
        <taxon>Actinomycetes</taxon>
        <taxon>Mycobacteriales</taxon>
        <taxon>Nocardiaceae</taxon>
        <taxon>Rhodococcus</taxon>
    </lineage>
</organism>
<keyword evidence="1" id="KW-0812">Transmembrane</keyword>
<sequence length="76" mass="8257">MLGFFGLCADGDGVAALRRCSAAAGVSARFVHLVRLVTVPWRPTRQFAVPLVGAFLRMAAMVAWFMIGMKLFLTPD</sequence>
<keyword evidence="3" id="KW-1185">Reference proteome</keyword>
<protein>
    <submittedName>
        <fullName evidence="2">Uncharacterized protein</fullName>
    </submittedName>
</protein>
<dbReference type="Proteomes" id="UP000019491">
    <property type="component" value="Unassembled WGS sequence"/>
</dbReference>
<evidence type="ECO:0000256" key="1">
    <source>
        <dbReference type="SAM" id="Phobius"/>
    </source>
</evidence>
<proteinExistence type="predicted"/>
<evidence type="ECO:0000313" key="3">
    <source>
        <dbReference type="Proteomes" id="UP000019491"/>
    </source>
</evidence>
<reference evidence="2 3" key="1">
    <citation type="submission" date="2014-02" db="EMBL/GenBank/DDBJ databases">
        <title>Whole genome shotgun sequence of Rhodococcus wratislaviensis NBRC 100605.</title>
        <authorList>
            <person name="Hosoyama A."/>
            <person name="Tsuchikane K."/>
            <person name="Yoshida I."/>
            <person name="Ohji S."/>
            <person name="Ichikawa N."/>
            <person name="Yamazoe A."/>
            <person name="Fujita N."/>
        </authorList>
    </citation>
    <scope>NUCLEOTIDE SEQUENCE [LARGE SCALE GENOMIC DNA]</scope>
    <source>
        <strain evidence="2 3">NBRC 100605</strain>
    </source>
</reference>
<evidence type="ECO:0000313" key="2">
    <source>
        <dbReference type="EMBL" id="GAF48813.1"/>
    </source>
</evidence>
<comment type="caution">
    <text evidence="2">The sequence shown here is derived from an EMBL/GenBank/DDBJ whole genome shotgun (WGS) entry which is preliminary data.</text>
</comment>
<name>X0PZ28_RHOWR</name>
<gene>
    <name evidence="2" type="ORF">RW1_060_00220</name>
</gene>
<accession>X0PZ28</accession>
<feature type="transmembrane region" description="Helical" evidence="1">
    <location>
        <begin position="47"/>
        <end position="67"/>
    </location>
</feature>
<keyword evidence="1" id="KW-0472">Membrane</keyword>
<keyword evidence="1" id="KW-1133">Transmembrane helix</keyword>